<comment type="caution">
    <text evidence="2">The sequence shown here is derived from an EMBL/GenBank/DDBJ whole genome shotgun (WGS) entry which is preliminary data.</text>
</comment>
<proteinExistence type="predicted"/>
<reference evidence="2 3" key="1">
    <citation type="journal article" date="2023" name="Sci. Data">
        <title>Genome assembly of the Korean intertidal mud-creeper Batillaria attramentaria.</title>
        <authorList>
            <person name="Patra A.K."/>
            <person name="Ho P.T."/>
            <person name="Jun S."/>
            <person name="Lee S.J."/>
            <person name="Kim Y."/>
            <person name="Won Y.J."/>
        </authorList>
    </citation>
    <scope>NUCLEOTIDE SEQUENCE [LARGE SCALE GENOMIC DNA]</scope>
    <source>
        <strain evidence="2">Wonlab-2016</strain>
    </source>
</reference>
<dbReference type="EMBL" id="JACVVK020000176">
    <property type="protein sequence ID" value="KAK7486611.1"/>
    <property type="molecule type" value="Genomic_DNA"/>
</dbReference>
<dbReference type="AlphaFoldDB" id="A0ABD0KHE7"/>
<dbReference type="Proteomes" id="UP001519460">
    <property type="component" value="Unassembled WGS sequence"/>
</dbReference>
<sequence length="323" mass="36055">MSMETLNSSVGSLVEESLFSDMDDEELLLRRLSPYATLRPGDLSSLMGIPHQTRGLSHIKAASVFADAIAERSDSDGESEKEDATEPEGEAVVVRGQDIGDLPAEYVVRGLRPHEMPVIGVYVDPRILPGFRYKVRHAGPGAQRYLFEGRAMTLQSIGLGYGKRLTFTGESLNFNDNYFWSDSDPNGFAFSLEAVREGDRLSIYGNNGSGVLERSRSRGRLVRRKKFLASNSKNTGIYIFVVHFFLQVVNGDVIKRVRVTMRCNVIYHHHSHGRVDYKLHDMETLTGEAVLVKKRGSRVAALDSVHNVYLSHCNHPCTLQVEP</sequence>
<evidence type="ECO:0000256" key="1">
    <source>
        <dbReference type="SAM" id="MobiDB-lite"/>
    </source>
</evidence>
<accession>A0ABD0KHE7</accession>
<protein>
    <submittedName>
        <fullName evidence="2">Uncharacterized protein</fullName>
    </submittedName>
</protein>
<keyword evidence="3" id="KW-1185">Reference proteome</keyword>
<feature type="compositionally biased region" description="Acidic residues" evidence="1">
    <location>
        <begin position="76"/>
        <end position="89"/>
    </location>
</feature>
<name>A0ABD0KHE7_9CAEN</name>
<evidence type="ECO:0000313" key="2">
    <source>
        <dbReference type="EMBL" id="KAK7486611.1"/>
    </source>
</evidence>
<gene>
    <name evidence="2" type="ORF">BaRGS_00022136</name>
</gene>
<organism evidence="2 3">
    <name type="scientific">Batillaria attramentaria</name>
    <dbReference type="NCBI Taxonomy" id="370345"/>
    <lineage>
        <taxon>Eukaryota</taxon>
        <taxon>Metazoa</taxon>
        <taxon>Spiralia</taxon>
        <taxon>Lophotrochozoa</taxon>
        <taxon>Mollusca</taxon>
        <taxon>Gastropoda</taxon>
        <taxon>Caenogastropoda</taxon>
        <taxon>Sorbeoconcha</taxon>
        <taxon>Cerithioidea</taxon>
        <taxon>Batillariidae</taxon>
        <taxon>Batillaria</taxon>
    </lineage>
</organism>
<evidence type="ECO:0000313" key="3">
    <source>
        <dbReference type="Proteomes" id="UP001519460"/>
    </source>
</evidence>
<feature type="region of interest" description="Disordered" evidence="1">
    <location>
        <begin position="71"/>
        <end position="91"/>
    </location>
</feature>